<feature type="signal peptide" evidence="1">
    <location>
        <begin position="1"/>
        <end position="24"/>
    </location>
</feature>
<dbReference type="Pfam" id="PF07676">
    <property type="entry name" value="PD40"/>
    <property type="match status" value="1"/>
</dbReference>
<evidence type="ECO:0000256" key="1">
    <source>
        <dbReference type="SAM" id="SignalP"/>
    </source>
</evidence>
<evidence type="ECO:0000313" key="2">
    <source>
        <dbReference type="EMBL" id="AYN43276.1"/>
    </source>
</evidence>
<dbReference type="KEGG" id="sdd:D9753_35315"/>
<dbReference type="AlphaFoldDB" id="A0A3G2JLE0"/>
<dbReference type="SUPFAM" id="SSF82171">
    <property type="entry name" value="DPP6 N-terminal domain-like"/>
    <property type="match status" value="1"/>
</dbReference>
<gene>
    <name evidence="2" type="ORF">D9753_35315</name>
</gene>
<dbReference type="OrthoDB" id="4137233at2"/>
<accession>A0A3G2JLE0</accession>
<dbReference type="EMBL" id="CP033073">
    <property type="protein sequence ID" value="AYN43276.1"/>
    <property type="molecule type" value="Genomic_DNA"/>
</dbReference>
<evidence type="ECO:0008006" key="4">
    <source>
        <dbReference type="Google" id="ProtNLM"/>
    </source>
</evidence>
<keyword evidence="3" id="KW-1185">Reference proteome</keyword>
<protein>
    <recommendedName>
        <fullName evidence="4">Lipoprotein</fullName>
    </recommendedName>
</protein>
<organism evidence="2 3">
    <name type="scientific">Streptomyces dangxiongensis</name>
    <dbReference type="NCBI Taxonomy" id="1442032"/>
    <lineage>
        <taxon>Bacteria</taxon>
        <taxon>Bacillati</taxon>
        <taxon>Actinomycetota</taxon>
        <taxon>Actinomycetes</taxon>
        <taxon>Kitasatosporales</taxon>
        <taxon>Streptomycetaceae</taxon>
        <taxon>Streptomyces</taxon>
    </lineage>
</organism>
<reference evidence="2 3" key="1">
    <citation type="submission" date="2018-10" db="EMBL/GenBank/DDBJ databases">
        <title>The genome of Streptomyces dangxiongensis Z022.</title>
        <authorList>
            <person name="Zhang B."/>
        </authorList>
    </citation>
    <scope>NUCLEOTIDE SEQUENCE [LARGE SCALE GENOMIC DNA]</scope>
    <source>
        <strain evidence="2 3">Z022</strain>
    </source>
</reference>
<dbReference type="InterPro" id="IPR011659">
    <property type="entry name" value="WD40"/>
</dbReference>
<evidence type="ECO:0000313" key="3">
    <source>
        <dbReference type="Proteomes" id="UP000268329"/>
    </source>
</evidence>
<proteinExistence type="predicted"/>
<feature type="chain" id="PRO_5018221963" description="Lipoprotein" evidence="1">
    <location>
        <begin position="25"/>
        <end position="385"/>
    </location>
</feature>
<keyword evidence="1" id="KW-0732">Signal</keyword>
<dbReference type="PROSITE" id="PS51257">
    <property type="entry name" value="PROKAR_LIPOPROTEIN"/>
    <property type="match status" value="1"/>
</dbReference>
<name>A0A3G2JLE0_9ACTN</name>
<dbReference type="Proteomes" id="UP000268329">
    <property type="component" value="Chromosome"/>
</dbReference>
<sequence length="385" mass="39985">MRRLFHAGVAAGAALVLTACGGGAADGGSGARAEGSGDGKKTADVKSASLAQSGSLTVAYCHEIPNGNSDPVYGLTLRSYSAKNGAVVGERSVVLPSDVEPETVCEEGSFRSLATFAFNKDMSLIAGITDAGETARAGAYDLTTGKEVSPPDPDAFTERATNKGVAFHPTTGLLWYDESDHESDDEGFGSRDARAGYSTEKHLNVSQAAAVVTQDAATTSTALAANAWPQAVTPSGDVAADLSDTPAYGPMLALYRVTSDGGSSGGYKLTDLTTKGLDGRETCAPTFWRDATTLVCGMQQITLASDYSRVVKNEDLVPANDRDNRTPVPSPDGKSFAFLSSGEGEKLTLYRGDLSSIGAQPVKVADLEPPLDGSDDHLATLVRWN</sequence>